<sequence>MCCTGMSANTSTQGKAMSRERFLKTAQRKKSLNKNKGEPCCMRTEALLEAALTRIRSEWRRERECSEEDDFLEPSNKKMKLDNYDIDEFDFNDGTEEEEMESCFDTCTMINNKELSSKALWDDPEQVEDFFKKVSAHGHGDSSSKCENSPCNEDSINNNKCLNKDIMKSSGTVDGTCTAIDFGDTFLDSVDELSSDLPAYNPNYDVGSFTIEFDNIYKELFQNFIGVDSYRQTETTCS</sequence>
<dbReference type="Proteomes" id="UP000594262">
    <property type="component" value="Unplaced"/>
</dbReference>
<evidence type="ECO:0000313" key="1">
    <source>
        <dbReference type="EnsemblMetazoa" id="CLYHEMP011823.1"/>
    </source>
</evidence>
<dbReference type="EnsemblMetazoa" id="CLYHEMT011823.1">
    <property type="protein sequence ID" value="CLYHEMP011823.1"/>
    <property type="gene ID" value="CLYHEMG011823"/>
</dbReference>
<accession>A0A7M5VCL3</accession>
<organism evidence="1 2">
    <name type="scientific">Clytia hemisphaerica</name>
    <dbReference type="NCBI Taxonomy" id="252671"/>
    <lineage>
        <taxon>Eukaryota</taxon>
        <taxon>Metazoa</taxon>
        <taxon>Cnidaria</taxon>
        <taxon>Hydrozoa</taxon>
        <taxon>Hydroidolina</taxon>
        <taxon>Leptothecata</taxon>
        <taxon>Obeliida</taxon>
        <taxon>Clytiidae</taxon>
        <taxon>Clytia</taxon>
    </lineage>
</organism>
<name>A0A7M5VCL3_9CNID</name>
<dbReference type="AlphaFoldDB" id="A0A7M5VCL3"/>
<proteinExistence type="predicted"/>
<evidence type="ECO:0000313" key="2">
    <source>
        <dbReference type="Proteomes" id="UP000594262"/>
    </source>
</evidence>
<keyword evidence="2" id="KW-1185">Reference proteome</keyword>
<reference evidence="1" key="1">
    <citation type="submission" date="2021-01" db="UniProtKB">
        <authorList>
            <consortium name="EnsemblMetazoa"/>
        </authorList>
    </citation>
    <scope>IDENTIFICATION</scope>
</reference>
<protein>
    <submittedName>
        <fullName evidence="1">Uncharacterized protein</fullName>
    </submittedName>
</protein>